<dbReference type="AlphaFoldDB" id="A0AAW9HV78"/>
<evidence type="ECO:0000313" key="3">
    <source>
        <dbReference type="Proteomes" id="UP001275049"/>
    </source>
</evidence>
<keyword evidence="3" id="KW-1185">Reference proteome</keyword>
<sequence length="73" mass="8179">MEVVIGFKDSARDVTFETDLTAEVIRERVNVAIESEGILHLEAKKNREFSIAAKAIAFVEIREADTRRVGFGL</sequence>
<comment type="caution">
    <text evidence="2">The sequence shown here is derived from an EMBL/GenBank/DDBJ whole genome shotgun (WGS) entry which is preliminary data.</text>
</comment>
<accession>A0AAW9HV78</accession>
<proteinExistence type="predicted"/>
<name>A0AAW9HV78_9ACTO</name>
<dbReference type="Proteomes" id="UP001281731">
    <property type="component" value="Unassembled WGS sequence"/>
</dbReference>
<organism evidence="2 4">
    <name type="scientific">Actinotignum urinale</name>
    <dbReference type="NCBI Taxonomy" id="190146"/>
    <lineage>
        <taxon>Bacteria</taxon>
        <taxon>Bacillati</taxon>
        <taxon>Actinomycetota</taxon>
        <taxon>Actinomycetes</taxon>
        <taxon>Actinomycetales</taxon>
        <taxon>Actinomycetaceae</taxon>
        <taxon>Actinotignum</taxon>
    </lineage>
</organism>
<dbReference type="RefSeq" id="WP_308806641.1">
    <property type="nucleotide sequence ID" value="NZ_CAMYCL010000007.1"/>
</dbReference>
<evidence type="ECO:0000313" key="2">
    <source>
        <dbReference type="EMBL" id="MDY5154739.1"/>
    </source>
</evidence>
<dbReference type="Proteomes" id="UP001275049">
    <property type="component" value="Unassembled WGS sequence"/>
</dbReference>
<gene>
    <name evidence="2" type="ORF">R6G80_03245</name>
    <name evidence="1" type="ORF">R6G86_01925</name>
</gene>
<dbReference type="Pfam" id="PF11305">
    <property type="entry name" value="DUF3107"/>
    <property type="match status" value="1"/>
</dbReference>
<evidence type="ECO:0000313" key="1">
    <source>
        <dbReference type="EMBL" id="MDY5132505.1"/>
    </source>
</evidence>
<dbReference type="InterPro" id="IPR021456">
    <property type="entry name" value="DUF3107"/>
</dbReference>
<evidence type="ECO:0000313" key="4">
    <source>
        <dbReference type="Proteomes" id="UP001281731"/>
    </source>
</evidence>
<reference evidence="2 3" key="1">
    <citation type="submission" date="2023-10" db="EMBL/GenBank/DDBJ databases">
        <title>Whole Genome based description of the genera Actinobaculum and Actinotignum reveals a complex phylogenetic relationship within the species included in the genus Actinotignum.</title>
        <authorList>
            <person name="Jensen C.S."/>
            <person name="Dargis R."/>
            <person name="Kemp M."/>
            <person name="Christensen J.J."/>
        </authorList>
    </citation>
    <scope>NUCLEOTIDE SEQUENCE</scope>
    <source>
        <strain evidence="2">SLA_B511</strain>
        <strain evidence="1 3">SLA_B974</strain>
    </source>
</reference>
<dbReference type="EMBL" id="JAWNGA010000002">
    <property type="protein sequence ID" value="MDY5132505.1"/>
    <property type="molecule type" value="Genomic_DNA"/>
</dbReference>
<protein>
    <submittedName>
        <fullName evidence="2">DUF3107 domain-containing protein</fullName>
    </submittedName>
</protein>
<dbReference type="EMBL" id="JAWNGC010000003">
    <property type="protein sequence ID" value="MDY5154739.1"/>
    <property type="molecule type" value="Genomic_DNA"/>
</dbReference>